<name>A0ABS8EH49_9ACTN</name>
<evidence type="ECO:0000313" key="2">
    <source>
        <dbReference type="EMBL" id="MCC0100475.1"/>
    </source>
</evidence>
<accession>A0ABS8EH49</accession>
<feature type="region of interest" description="Disordered" evidence="1">
    <location>
        <begin position="113"/>
        <end position="132"/>
    </location>
</feature>
<gene>
    <name evidence="2" type="ORF">K7B10_38050</name>
</gene>
<proteinExistence type="predicted"/>
<feature type="region of interest" description="Disordered" evidence="1">
    <location>
        <begin position="1"/>
        <end position="25"/>
    </location>
</feature>
<evidence type="ECO:0000256" key="1">
    <source>
        <dbReference type="SAM" id="MobiDB-lite"/>
    </source>
</evidence>
<protein>
    <submittedName>
        <fullName evidence="2">Uncharacterized protein</fullName>
    </submittedName>
</protein>
<reference evidence="2 3" key="1">
    <citation type="submission" date="2021-08" db="EMBL/GenBank/DDBJ databases">
        <title>Genomic Architecture of Streptomyces flavotricini NGL1 and Streptomyces erythrochromogenes HMS4 With Differential Plant Beneficial attributes and laccase production capabilities.</title>
        <authorList>
            <person name="Salwan R."/>
            <person name="Kaur R."/>
            <person name="Sharma V."/>
        </authorList>
    </citation>
    <scope>NUCLEOTIDE SEQUENCE [LARGE SCALE GENOMIC DNA]</scope>
    <source>
        <strain evidence="2 3">NGL1</strain>
    </source>
</reference>
<feature type="compositionally biased region" description="Basic and acidic residues" evidence="1">
    <location>
        <begin position="1"/>
        <end position="22"/>
    </location>
</feature>
<comment type="caution">
    <text evidence="2">The sequence shown here is derived from an EMBL/GenBank/DDBJ whole genome shotgun (WGS) entry which is preliminary data.</text>
</comment>
<sequence>MTAPDEHDLPAAIRRDHRDGDKLPSSLAARHQVSREYVMNALSLIAPQPGPVTETEQRACQERLDELLAEDAAKSPEQRRDVFGLYQALVQSQDTGVSYQWVWDHVRAQRHGQAADSDAPADPLEPAGRNTRSWGSCVSSDMPSFVTDLITHAVRHLTELRVAGSMPAAEGAELAMASLGAAHALIGQAMNEVALVGRAGGVPWTRLSRWADTPQDELAQRVQEYQRTVTL</sequence>
<organism evidence="2 3">
    <name type="scientific">Streptomyces flavotricini</name>
    <dbReference type="NCBI Taxonomy" id="66888"/>
    <lineage>
        <taxon>Bacteria</taxon>
        <taxon>Bacillati</taxon>
        <taxon>Actinomycetota</taxon>
        <taxon>Actinomycetes</taxon>
        <taxon>Kitasatosporales</taxon>
        <taxon>Streptomycetaceae</taxon>
        <taxon>Streptomyces</taxon>
    </lineage>
</organism>
<dbReference type="EMBL" id="JAINUL010000001">
    <property type="protein sequence ID" value="MCC0100475.1"/>
    <property type="molecule type" value="Genomic_DNA"/>
</dbReference>
<dbReference type="Proteomes" id="UP001520654">
    <property type="component" value="Unassembled WGS sequence"/>
</dbReference>
<dbReference type="RefSeq" id="WP_229344114.1">
    <property type="nucleotide sequence ID" value="NZ_JAINUL010000001.1"/>
</dbReference>
<evidence type="ECO:0000313" key="3">
    <source>
        <dbReference type="Proteomes" id="UP001520654"/>
    </source>
</evidence>
<keyword evidence="3" id="KW-1185">Reference proteome</keyword>